<dbReference type="Gene3D" id="1.10.510.10">
    <property type="entry name" value="Transferase(Phosphotransferase) domain 1"/>
    <property type="match status" value="1"/>
</dbReference>
<dbReference type="Pfam" id="PF00954">
    <property type="entry name" value="S_locus_glycop"/>
    <property type="match status" value="1"/>
</dbReference>
<reference evidence="6" key="2">
    <citation type="submission" date="2023-06" db="EMBL/GenBank/DDBJ databases">
        <authorList>
            <person name="Swenson N.G."/>
            <person name="Wegrzyn J.L."/>
            <person name="Mcevoy S.L."/>
        </authorList>
    </citation>
    <scope>NUCLEOTIDE SEQUENCE</scope>
    <source>
        <strain evidence="6">NS2018</strain>
        <tissue evidence="6">Leaf</tissue>
    </source>
</reference>
<keyword evidence="2" id="KW-1015">Disulfide bond</keyword>
<keyword evidence="1" id="KW-0732">Signal</keyword>
<dbReference type="AlphaFoldDB" id="A0AA39W1X2"/>
<gene>
    <name evidence="6" type="ORF">LWI29_022329</name>
</gene>
<dbReference type="Gene3D" id="3.50.4.10">
    <property type="entry name" value="Hepatocyte Growth Factor"/>
    <property type="match status" value="1"/>
</dbReference>
<dbReference type="Pfam" id="PF07714">
    <property type="entry name" value="PK_Tyr_Ser-Thr"/>
    <property type="match status" value="1"/>
</dbReference>
<keyword evidence="4" id="KW-0472">Membrane</keyword>
<dbReference type="Proteomes" id="UP001168877">
    <property type="component" value="Unassembled WGS sequence"/>
</dbReference>
<name>A0AA39W1X2_ACESA</name>
<dbReference type="SUPFAM" id="SSF56112">
    <property type="entry name" value="Protein kinase-like (PK-like)"/>
    <property type="match status" value="1"/>
</dbReference>
<evidence type="ECO:0000313" key="7">
    <source>
        <dbReference type="Proteomes" id="UP001168877"/>
    </source>
</evidence>
<dbReference type="GO" id="GO:0004672">
    <property type="term" value="F:protein kinase activity"/>
    <property type="evidence" value="ECO:0007669"/>
    <property type="project" value="InterPro"/>
</dbReference>
<dbReference type="InterPro" id="IPR000858">
    <property type="entry name" value="S_locus_glycoprot_dom"/>
</dbReference>
<keyword evidence="4" id="KW-0812">Transmembrane</keyword>
<evidence type="ECO:0000256" key="2">
    <source>
        <dbReference type="ARBA" id="ARBA00023157"/>
    </source>
</evidence>
<sequence>MCSTARGARWPEVSDDQRCGDSSNNDGGVCDGERCATASDDPSQGEFTVIIDPHGSPQLYLKMGPVIVYRWGSWNGVRWTGSPQLKPTPLYTSNFVSNEKEVFYTYGVRNSSVLTRVALSPSGALHLLIWMDQTRSWAEYYAKTFDECDKYAKCGAYASCNINNFLICTCLKGFVPKSQQQWSIYNWSSGCIRKTRLDCQHGDGFVKHEAVKLPDTSHSSTVKFISLVQCKKLCINNCSCTAYATLDIREGGSGCLLWFTDLFDIRDIEGGQDFYVRVAASEAEIEPNPRNGTQADPAYEKNTGNKKQLLIVMITISLTVVTTLSFVILCVRGKLRRKGEDLLLFDLGMSPKADSAELTEENQLGKNFGMARIFGGNESQANTNRIVGTYGYMSPEYAIEGIFSIKSDVFSFGVLLLEIVSGKKNTGFYQTASLNLLGYAWAMWTSDKGLELKDPVLEVVASSNHIGGAAVIKITSLVGVSKCVKMGRGPAMDEETVVEQAFEVTKDAFHSIPVDCGRTVHKLR</sequence>
<evidence type="ECO:0000256" key="4">
    <source>
        <dbReference type="SAM" id="Phobius"/>
    </source>
</evidence>
<dbReference type="EMBL" id="JAUESC010000003">
    <property type="protein sequence ID" value="KAK0601227.1"/>
    <property type="molecule type" value="Genomic_DNA"/>
</dbReference>
<feature type="domain" description="Apple" evidence="5">
    <location>
        <begin position="199"/>
        <end position="279"/>
    </location>
</feature>
<accession>A0AA39W1X2</accession>
<dbReference type="InterPro" id="IPR011009">
    <property type="entry name" value="Kinase-like_dom_sf"/>
</dbReference>
<comment type="caution">
    <text evidence="6">The sequence shown here is derived from an EMBL/GenBank/DDBJ whole genome shotgun (WGS) entry which is preliminary data.</text>
</comment>
<dbReference type="PANTHER" id="PTHR32444">
    <property type="entry name" value="BULB-TYPE LECTIN DOMAIN-CONTAINING PROTEIN"/>
    <property type="match status" value="1"/>
</dbReference>
<reference evidence="6" key="1">
    <citation type="journal article" date="2022" name="Plant J.">
        <title>Strategies of tolerance reflected in two North American maple genomes.</title>
        <authorList>
            <person name="McEvoy S.L."/>
            <person name="Sezen U.U."/>
            <person name="Trouern-Trend A."/>
            <person name="McMahon S.M."/>
            <person name="Schaberg P.G."/>
            <person name="Yang J."/>
            <person name="Wegrzyn J.L."/>
            <person name="Swenson N.G."/>
        </authorList>
    </citation>
    <scope>NUCLEOTIDE SEQUENCE</scope>
    <source>
        <strain evidence="6">NS2018</strain>
    </source>
</reference>
<protein>
    <recommendedName>
        <fullName evidence="5">Apple domain-containing protein</fullName>
    </recommendedName>
</protein>
<proteinExistence type="predicted"/>
<dbReference type="Pfam" id="PF08276">
    <property type="entry name" value="PAN_2"/>
    <property type="match status" value="1"/>
</dbReference>
<evidence type="ECO:0000313" key="6">
    <source>
        <dbReference type="EMBL" id="KAK0601227.1"/>
    </source>
</evidence>
<dbReference type="PANTHER" id="PTHR32444:SF247">
    <property type="entry name" value="OS01G0958200 PROTEIN"/>
    <property type="match status" value="1"/>
</dbReference>
<keyword evidence="4" id="KW-1133">Transmembrane helix</keyword>
<dbReference type="GO" id="GO:0048544">
    <property type="term" value="P:recognition of pollen"/>
    <property type="evidence" value="ECO:0007669"/>
    <property type="project" value="InterPro"/>
</dbReference>
<evidence type="ECO:0000256" key="3">
    <source>
        <dbReference type="SAM" id="MobiDB-lite"/>
    </source>
</evidence>
<organism evidence="6 7">
    <name type="scientific">Acer saccharum</name>
    <name type="common">Sugar maple</name>
    <dbReference type="NCBI Taxonomy" id="4024"/>
    <lineage>
        <taxon>Eukaryota</taxon>
        <taxon>Viridiplantae</taxon>
        <taxon>Streptophyta</taxon>
        <taxon>Embryophyta</taxon>
        <taxon>Tracheophyta</taxon>
        <taxon>Spermatophyta</taxon>
        <taxon>Magnoliopsida</taxon>
        <taxon>eudicotyledons</taxon>
        <taxon>Gunneridae</taxon>
        <taxon>Pentapetalae</taxon>
        <taxon>rosids</taxon>
        <taxon>malvids</taxon>
        <taxon>Sapindales</taxon>
        <taxon>Sapindaceae</taxon>
        <taxon>Hippocastanoideae</taxon>
        <taxon>Acereae</taxon>
        <taxon>Acer</taxon>
    </lineage>
</organism>
<feature type="region of interest" description="Disordered" evidence="3">
    <location>
        <begin position="1"/>
        <end position="26"/>
    </location>
</feature>
<dbReference type="CDD" id="cd01098">
    <property type="entry name" value="PAN_AP_plant"/>
    <property type="match status" value="1"/>
</dbReference>
<dbReference type="PROSITE" id="PS50948">
    <property type="entry name" value="PAN"/>
    <property type="match status" value="1"/>
</dbReference>
<feature type="transmembrane region" description="Helical" evidence="4">
    <location>
        <begin position="309"/>
        <end position="331"/>
    </location>
</feature>
<keyword evidence="7" id="KW-1185">Reference proteome</keyword>
<dbReference type="SMART" id="SM00473">
    <property type="entry name" value="PAN_AP"/>
    <property type="match status" value="1"/>
</dbReference>
<dbReference type="InterPro" id="IPR003609">
    <property type="entry name" value="Pan_app"/>
</dbReference>
<evidence type="ECO:0000259" key="5">
    <source>
        <dbReference type="PROSITE" id="PS50948"/>
    </source>
</evidence>
<dbReference type="InterPro" id="IPR001245">
    <property type="entry name" value="Ser-Thr/Tyr_kinase_cat_dom"/>
</dbReference>
<evidence type="ECO:0000256" key="1">
    <source>
        <dbReference type="ARBA" id="ARBA00022729"/>
    </source>
</evidence>